<keyword evidence="3" id="KW-0540">Nuclease</keyword>
<dbReference type="GO" id="GO:0006310">
    <property type="term" value="P:DNA recombination"/>
    <property type="evidence" value="ECO:0007669"/>
    <property type="project" value="InterPro"/>
</dbReference>
<sequence length="567" mass="63918">MEDSFWVAAPVDRPLVEKLTRELGLPPLLLHLLVNRGFKDPQTIYQHLNPKLAHFPDPFLLPDMEKAALRLAGAVKKKEKIAIYGDYDADGVTGTALLYLFLQEVGLEPEVIFPHREKDGYGLHAHFIPPLVEKGARLLITVDCGITGHEACKLARELGLEVIITDHHEVPRELPPALAVINPKREDSRYPCRDLAGVGVAFALVRALRQVLYQEGHFAGAPIPNLKKYLDLVALGTVADIVPLKGENRLITYFGLREIERTTRIGLQKLKEIVGLEEGPVDTNGILFRLAPRINAGGRLKEAQLAFRLLVTENEQEARSLALQLHRLNTERQRLEEKILKESLNLIKERLGFERMAYVLAGENWPIGVIGIVASRLQEALYRPVILVSQSGELWRGSGRSIPEVNLYQCLKECRSHLKGFGGHPAAAGLKLSPLQLEDFAQAFEEAVRKALRGKIPKRKLTIDAWVRVRHLLEPSFLENYAKLGPFGPDYPEPLFALKDFEVRTCNLVNEKHLKFYLWQEGLGLPAIYFRFGQNPPARIRALAGSLEFSHFQGRQYLQLKIKELKI</sequence>
<dbReference type="InterPro" id="IPR041122">
    <property type="entry name" value="RecJ_OB"/>
</dbReference>
<reference evidence="10" key="1">
    <citation type="journal article" date="2020" name="mSystems">
        <title>Genome- and Community-Level Interaction Insights into Carbon Utilization and Element Cycling Functions of Hydrothermarchaeota in Hydrothermal Sediment.</title>
        <authorList>
            <person name="Zhou Z."/>
            <person name="Liu Y."/>
            <person name="Xu W."/>
            <person name="Pan J."/>
            <person name="Luo Z.H."/>
            <person name="Li M."/>
        </authorList>
    </citation>
    <scope>NUCLEOTIDE SEQUENCE [LARGE SCALE GENOMIC DNA]</scope>
    <source>
        <strain evidence="10">HyVt-533</strain>
    </source>
</reference>
<dbReference type="InterPro" id="IPR004610">
    <property type="entry name" value="RecJ"/>
</dbReference>
<dbReference type="Pfam" id="PF17768">
    <property type="entry name" value="RecJ_OB"/>
    <property type="match status" value="1"/>
</dbReference>
<dbReference type="AlphaFoldDB" id="A0A7V5P189"/>
<evidence type="ECO:0000256" key="3">
    <source>
        <dbReference type="ARBA" id="ARBA00022722"/>
    </source>
</evidence>
<comment type="caution">
    <text evidence="10">The sequence shown here is derived from an EMBL/GenBank/DDBJ whole genome shotgun (WGS) entry which is preliminary data.</text>
</comment>
<evidence type="ECO:0000256" key="2">
    <source>
        <dbReference type="ARBA" id="ARBA00019841"/>
    </source>
</evidence>
<evidence type="ECO:0000259" key="7">
    <source>
        <dbReference type="Pfam" id="PF01368"/>
    </source>
</evidence>
<evidence type="ECO:0000259" key="8">
    <source>
        <dbReference type="Pfam" id="PF02272"/>
    </source>
</evidence>
<dbReference type="Proteomes" id="UP000886101">
    <property type="component" value="Unassembled WGS sequence"/>
</dbReference>
<dbReference type="EMBL" id="DROK01000259">
    <property type="protein sequence ID" value="HHI97925.1"/>
    <property type="molecule type" value="Genomic_DNA"/>
</dbReference>
<dbReference type="Pfam" id="PF01368">
    <property type="entry name" value="DHH"/>
    <property type="match status" value="1"/>
</dbReference>
<dbReference type="PANTHER" id="PTHR30255">
    <property type="entry name" value="SINGLE-STRANDED-DNA-SPECIFIC EXONUCLEASE RECJ"/>
    <property type="match status" value="1"/>
</dbReference>
<name>A0A7V5P189_9BACT</name>
<evidence type="ECO:0000256" key="1">
    <source>
        <dbReference type="ARBA" id="ARBA00005915"/>
    </source>
</evidence>
<evidence type="ECO:0000256" key="6">
    <source>
        <dbReference type="SAM" id="Coils"/>
    </source>
</evidence>
<gene>
    <name evidence="10" type="primary">recJ</name>
    <name evidence="10" type="ORF">ENJ96_08755</name>
</gene>
<dbReference type="GO" id="GO:0006281">
    <property type="term" value="P:DNA repair"/>
    <property type="evidence" value="ECO:0007669"/>
    <property type="project" value="InterPro"/>
</dbReference>
<organism evidence="10">
    <name type="scientific">Thermodesulfatator atlanticus</name>
    <dbReference type="NCBI Taxonomy" id="501497"/>
    <lineage>
        <taxon>Bacteria</taxon>
        <taxon>Pseudomonadati</taxon>
        <taxon>Thermodesulfobacteriota</taxon>
        <taxon>Thermodesulfobacteria</taxon>
        <taxon>Thermodesulfobacteriales</taxon>
        <taxon>Thermodesulfatatoraceae</taxon>
        <taxon>Thermodesulfatator</taxon>
    </lineage>
</organism>
<evidence type="ECO:0000259" key="9">
    <source>
        <dbReference type="Pfam" id="PF17768"/>
    </source>
</evidence>
<feature type="domain" description="DHHA1" evidence="8">
    <location>
        <begin position="359"/>
        <end position="449"/>
    </location>
</feature>
<protein>
    <recommendedName>
        <fullName evidence="2">Single-stranded-DNA-specific exonuclease RecJ</fullName>
    </recommendedName>
</protein>
<accession>A0A7V5P189</accession>
<dbReference type="PANTHER" id="PTHR30255:SF2">
    <property type="entry name" value="SINGLE-STRANDED-DNA-SPECIFIC EXONUCLEASE RECJ"/>
    <property type="match status" value="1"/>
</dbReference>
<keyword evidence="5 10" id="KW-0269">Exonuclease</keyword>
<dbReference type="InterPro" id="IPR003156">
    <property type="entry name" value="DHHA1_dom"/>
</dbReference>
<dbReference type="InterPro" id="IPR051673">
    <property type="entry name" value="SSDNA_exonuclease_RecJ"/>
</dbReference>
<dbReference type="GO" id="GO:0003676">
    <property type="term" value="F:nucleic acid binding"/>
    <property type="evidence" value="ECO:0007669"/>
    <property type="project" value="InterPro"/>
</dbReference>
<keyword evidence="4" id="KW-0378">Hydrolase</keyword>
<evidence type="ECO:0000313" key="10">
    <source>
        <dbReference type="EMBL" id="HHI97925.1"/>
    </source>
</evidence>
<dbReference type="Gene3D" id="3.90.1640.30">
    <property type="match status" value="1"/>
</dbReference>
<proteinExistence type="inferred from homology"/>
<keyword evidence="6" id="KW-0175">Coiled coil</keyword>
<dbReference type="InterPro" id="IPR038763">
    <property type="entry name" value="DHH_sf"/>
</dbReference>
<dbReference type="NCBIfam" id="TIGR00644">
    <property type="entry name" value="recJ"/>
    <property type="match status" value="1"/>
</dbReference>
<feature type="coiled-coil region" evidence="6">
    <location>
        <begin position="311"/>
        <end position="345"/>
    </location>
</feature>
<dbReference type="Pfam" id="PF02272">
    <property type="entry name" value="DHHA1"/>
    <property type="match status" value="1"/>
</dbReference>
<dbReference type="Gene3D" id="3.10.310.30">
    <property type="match status" value="1"/>
</dbReference>
<evidence type="ECO:0000256" key="4">
    <source>
        <dbReference type="ARBA" id="ARBA00022801"/>
    </source>
</evidence>
<evidence type="ECO:0000256" key="5">
    <source>
        <dbReference type="ARBA" id="ARBA00022839"/>
    </source>
</evidence>
<dbReference type="InterPro" id="IPR001667">
    <property type="entry name" value="DDH_dom"/>
</dbReference>
<dbReference type="SUPFAM" id="SSF64182">
    <property type="entry name" value="DHH phosphoesterases"/>
    <property type="match status" value="1"/>
</dbReference>
<dbReference type="GO" id="GO:0008409">
    <property type="term" value="F:5'-3' exonuclease activity"/>
    <property type="evidence" value="ECO:0007669"/>
    <property type="project" value="InterPro"/>
</dbReference>
<comment type="similarity">
    <text evidence="1">Belongs to the RecJ family.</text>
</comment>
<feature type="domain" description="DDH" evidence="7">
    <location>
        <begin position="80"/>
        <end position="237"/>
    </location>
</feature>
<feature type="domain" description="RecJ OB" evidence="9">
    <location>
        <begin position="464"/>
        <end position="563"/>
    </location>
</feature>